<keyword evidence="6" id="KW-1185">Reference proteome</keyword>
<feature type="domain" description="P-type" evidence="4">
    <location>
        <begin position="231"/>
        <end position="274"/>
    </location>
</feature>
<evidence type="ECO:0000256" key="3">
    <source>
        <dbReference type="SAM" id="SignalP"/>
    </source>
</evidence>
<feature type="signal peptide" evidence="3">
    <location>
        <begin position="1"/>
        <end position="22"/>
    </location>
</feature>
<dbReference type="AlphaFoldDB" id="H2YT57"/>
<dbReference type="HOGENOM" id="CLU_1104827_0_0_1"/>
<dbReference type="InterPro" id="IPR000519">
    <property type="entry name" value="P_trefoil_dom"/>
</dbReference>
<dbReference type="InterPro" id="IPR017994">
    <property type="entry name" value="P_trefoil_chordata"/>
</dbReference>
<feature type="domain" description="P-type" evidence="4">
    <location>
        <begin position="22"/>
        <end position="62"/>
    </location>
</feature>
<evidence type="ECO:0000313" key="5">
    <source>
        <dbReference type="Ensembl" id="ENSCSAVP00000008517.1"/>
    </source>
</evidence>
<evidence type="ECO:0000256" key="2">
    <source>
        <dbReference type="PROSITE-ProRule" id="PRU00779"/>
    </source>
</evidence>
<dbReference type="InterPro" id="IPR044913">
    <property type="entry name" value="P_trefoil_dom_sf"/>
</dbReference>
<protein>
    <recommendedName>
        <fullName evidence="4">P-type domain-containing protein</fullName>
    </recommendedName>
</protein>
<dbReference type="PANTHER" id="PTHR13826">
    <property type="entry name" value="INTESTINAL TREFOIL FACTOR-RELATED"/>
    <property type="match status" value="1"/>
</dbReference>
<dbReference type="GO" id="GO:0005615">
    <property type="term" value="C:extracellular space"/>
    <property type="evidence" value="ECO:0007669"/>
    <property type="project" value="TreeGrafter"/>
</dbReference>
<feature type="disulfide bond" evidence="2">
    <location>
        <begin position="33"/>
        <end position="48"/>
    </location>
</feature>
<evidence type="ECO:0000259" key="4">
    <source>
        <dbReference type="PROSITE" id="PS51448"/>
    </source>
</evidence>
<reference evidence="6" key="1">
    <citation type="submission" date="2003-08" db="EMBL/GenBank/DDBJ databases">
        <authorList>
            <person name="Birren B."/>
            <person name="Nusbaum C."/>
            <person name="Abebe A."/>
            <person name="Abouelleil A."/>
            <person name="Adekoya E."/>
            <person name="Ait-zahra M."/>
            <person name="Allen N."/>
            <person name="Allen T."/>
            <person name="An P."/>
            <person name="Anderson M."/>
            <person name="Anderson S."/>
            <person name="Arachchi H."/>
            <person name="Armbruster J."/>
            <person name="Bachantsang P."/>
            <person name="Baldwin J."/>
            <person name="Barry A."/>
            <person name="Bayul T."/>
            <person name="Blitshsteyn B."/>
            <person name="Bloom T."/>
            <person name="Blye J."/>
            <person name="Boguslavskiy L."/>
            <person name="Borowsky M."/>
            <person name="Boukhgalter B."/>
            <person name="Brunache A."/>
            <person name="Butler J."/>
            <person name="Calixte N."/>
            <person name="Calvo S."/>
            <person name="Camarata J."/>
            <person name="Campo K."/>
            <person name="Chang J."/>
            <person name="Cheshatsang Y."/>
            <person name="Citroen M."/>
            <person name="Collymore A."/>
            <person name="Considine T."/>
            <person name="Cook A."/>
            <person name="Cooke P."/>
            <person name="Corum B."/>
            <person name="Cuomo C."/>
            <person name="David R."/>
            <person name="Dawoe T."/>
            <person name="Degray S."/>
            <person name="Dodge S."/>
            <person name="Dooley K."/>
            <person name="Dorje P."/>
            <person name="Dorjee K."/>
            <person name="Dorris L."/>
            <person name="Duffey N."/>
            <person name="Dupes A."/>
            <person name="Elkins T."/>
            <person name="Engels R."/>
            <person name="Erickson J."/>
            <person name="Farina A."/>
            <person name="Faro S."/>
            <person name="Ferreira P."/>
            <person name="Fischer H."/>
            <person name="Fitzgerald M."/>
            <person name="Foley K."/>
            <person name="Gage D."/>
            <person name="Galagan J."/>
            <person name="Gearin G."/>
            <person name="Gnerre S."/>
            <person name="Gnirke A."/>
            <person name="Goyette A."/>
            <person name="Graham J."/>
            <person name="Grandbois E."/>
            <person name="Gyaltsen K."/>
            <person name="Hafez N."/>
            <person name="Hagopian D."/>
            <person name="Hagos B."/>
            <person name="Hall J."/>
            <person name="Hatcher B."/>
            <person name="Heller A."/>
            <person name="Higgins H."/>
            <person name="Honan T."/>
            <person name="Horn A."/>
            <person name="Houde N."/>
            <person name="Hughes L."/>
            <person name="Hulme W."/>
            <person name="Husby E."/>
            <person name="Iliev I."/>
            <person name="Jaffe D."/>
            <person name="Jones C."/>
            <person name="Kamal M."/>
            <person name="Kamat A."/>
            <person name="Kamvysselis M."/>
            <person name="Karlsson E."/>
            <person name="Kells C."/>
            <person name="Kieu A."/>
            <person name="Kisner P."/>
            <person name="Kodira C."/>
            <person name="Kulbokas E."/>
            <person name="Labutti K."/>
            <person name="Lama D."/>
            <person name="Landers T."/>
            <person name="Leger J."/>
            <person name="Levine S."/>
            <person name="Lewis D."/>
            <person name="Lewis T."/>
            <person name="Lindblad-toh K."/>
            <person name="Liu X."/>
            <person name="Lokyitsang T."/>
            <person name="Lokyitsang Y."/>
            <person name="Lucien O."/>
            <person name="Lui A."/>
            <person name="Ma L.J."/>
            <person name="Mabbitt R."/>
            <person name="Macdonald J."/>
            <person name="Maclean C."/>
            <person name="Major J."/>
            <person name="Manning J."/>
            <person name="Marabella R."/>
            <person name="Maru K."/>
            <person name="Matthews C."/>
            <person name="Mauceli E."/>
            <person name="Mccarthy M."/>
            <person name="Mcdonough S."/>
            <person name="Mcghee T."/>
            <person name="Meldrim J."/>
            <person name="Meneus L."/>
            <person name="Mesirov J."/>
            <person name="Mihalev A."/>
            <person name="Mihova T."/>
            <person name="Mikkelsen T."/>
            <person name="Mlenga V."/>
            <person name="Moru K."/>
            <person name="Mozes J."/>
            <person name="Mulrain L."/>
            <person name="Munson G."/>
            <person name="Naylor J."/>
            <person name="Newes C."/>
            <person name="Nguyen C."/>
            <person name="Nguyen N."/>
            <person name="Nguyen T."/>
            <person name="Nicol R."/>
            <person name="Nielsen C."/>
            <person name="Nizzari M."/>
            <person name="Norbu C."/>
            <person name="Norbu N."/>
            <person name="O'donnell P."/>
            <person name="Okoawo O."/>
            <person name="O'leary S."/>
            <person name="Omotosho B."/>
            <person name="O'neill K."/>
            <person name="Osman S."/>
            <person name="Parker S."/>
            <person name="Perrin D."/>
            <person name="Phunkhang P."/>
            <person name="Piqani B."/>
            <person name="Purcell S."/>
            <person name="Rachupka T."/>
            <person name="Ramasamy U."/>
            <person name="Rameau R."/>
            <person name="Ray V."/>
            <person name="Raymond C."/>
            <person name="Retta R."/>
            <person name="Richardson S."/>
            <person name="Rise C."/>
            <person name="Rodriguez J."/>
            <person name="Rogers J."/>
            <person name="Rogov P."/>
            <person name="Rutman M."/>
            <person name="Schupbach R."/>
            <person name="Seaman C."/>
            <person name="Settipalli S."/>
            <person name="Sharpe T."/>
            <person name="Sheridan J."/>
            <person name="Sherpa N."/>
            <person name="Shi J."/>
            <person name="Smirnov S."/>
            <person name="Smith C."/>
            <person name="Sougnez C."/>
            <person name="Spencer B."/>
            <person name="Stalker J."/>
            <person name="Stange-thomann N."/>
            <person name="Stavropoulos S."/>
            <person name="Stetson K."/>
            <person name="Stone C."/>
            <person name="Stone S."/>
            <person name="Stubbs M."/>
            <person name="Talamas J."/>
            <person name="Tchuinga P."/>
            <person name="Tenzing P."/>
            <person name="Tesfaye S."/>
            <person name="Theodore J."/>
            <person name="Thoulutsang Y."/>
            <person name="Topham K."/>
            <person name="Towey S."/>
            <person name="Tsamla T."/>
            <person name="Tsomo N."/>
            <person name="Vallee D."/>
            <person name="Vassiliev H."/>
            <person name="Venkataraman V."/>
            <person name="Vinson J."/>
            <person name="Vo A."/>
            <person name="Wade C."/>
            <person name="Wang S."/>
            <person name="Wangchuk T."/>
            <person name="Wangdi T."/>
            <person name="Whittaker C."/>
            <person name="Wilkinson J."/>
            <person name="Wu Y."/>
            <person name="Wyman D."/>
            <person name="Yadav S."/>
            <person name="Yang S."/>
            <person name="Yang X."/>
            <person name="Yeager S."/>
            <person name="Yee E."/>
            <person name="Young G."/>
            <person name="Zainoun J."/>
            <person name="Zembeck L."/>
            <person name="Zimmer A."/>
            <person name="Zody M."/>
            <person name="Lander E."/>
        </authorList>
    </citation>
    <scope>NUCLEOTIDE SEQUENCE [LARGE SCALE GENOMIC DNA]</scope>
</reference>
<dbReference type="Gene3D" id="4.10.110.10">
    <property type="entry name" value="Spasmolytic Protein, domain 1"/>
    <property type="match status" value="1"/>
</dbReference>
<keyword evidence="3" id="KW-0732">Signal</keyword>
<feature type="chain" id="PRO_5003578790" description="P-type domain-containing protein" evidence="3">
    <location>
        <begin position="23"/>
        <end position="275"/>
    </location>
</feature>
<organism evidence="5 6">
    <name type="scientific">Ciona savignyi</name>
    <name type="common">Pacific transparent sea squirt</name>
    <dbReference type="NCBI Taxonomy" id="51511"/>
    <lineage>
        <taxon>Eukaryota</taxon>
        <taxon>Metazoa</taxon>
        <taxon>Chordata</taxon>
        <taxon>Tunicata</taxon>
        <taxon>Ascidiacea</taxon>
        <taxon>Phlebobranchia</taxon>
        <taxon>Cionidae</taxon>
        <taxon>Ciona</taxon>
    </lineage>
</organism>
<proteinExistence type="predicted"/>
<reference evidence="5" key="2">
    <citation type="submission" date="2025-08" db="UniProtKB">
        <authorList>
            <consortium name="Ensembl"/>
        </authorList>
    </citation>
    <scope>IDENTIFICATION</scope>
</reference>
<dbReference type="Pfam" id="PF00088">
    <property type="entry name" value="Trefoil"/>
    <property type="match status" value="1"/>
</dbReference>
<dbReference type="Proteomes" id="UP000007875">
    <property type="component" value="Unassembled WGS sequence"/>
</dbReference>
<evidence type="ECO:0000256" key="1">
    <source>
        <dbReference type="ARBA" id="ARBA00023157"/>
    </source>
</evidence>
<keyword evidence="1 2" id="KW-1015">Disulfide bond</keyword>
<dbReference type="SUPFAM" id="SSF57492">
    <property type="entry name" value="Trefoil"/>
    <property type="match status" value="2"/>
</dbReference>
<reference evidence="5" key="3">
    <citation type="submission" date="2025-09" db="UniProtKB">
        <authorList>
            <consortium name="Ensembl"/>
        </authorList>
    </citation>
    <scope>IDENTIFICATION</scope>
</reference>
<name>H2YT57_CIOSA</name>
<evidence type="ECO:0000313" key="6">
    <source>
        <dbReference type="Proteomes" id="UP000007875"/>
    </source>
</evidence>
<feature type="disulfide bond" evidence="2">
    <location>
        <begin position="246"/>
        <end position="261"/>
    </location>
</feature>
<dbReference type="PROSITE" id="PS51448">
    <property type="entry name" value="P_TREFOIL_2"/>
    <property type="match status" value="2"/>
</dbReference>
<dbReference type="PANTHER" id="PTHR13826:SF14">
    <property type="entry name" value="TREFOIL FACTOR 2"/>
    <property type="match status" value="1"/>
</dbReference>
<accession>H2YT57</accession>
<comment type="caution">
    <text evidence="2">Lacks conserved residue(s) required for the propagation of feature annotation.</text>
</comment>
<sequence>MKQKGLWLSLFCVTLLLERVVGQCTSSVERQVCGAGNLEQQACTSNGCCYEASREPKCFINVEAVNPAQALTILQELPTPPAIENVDAVKRVASQVGARVDTSVSDSIEERALTFGTSSLLGLTLNFPVCPVNVPICHRTKCNSLNPLSESNPLICYQDPRCCFDKDLYVHKAIFGQQYMSDAPVCHYGPTSSRYVDITRLIVPWNPFYQEAVIKIFDSVFNNAINYQQQAVCAFTVAISVIAKQCGWESITKKECQLVGCCYDDTRKYCAYPQQ</sequence>
<dbReference type="Ensembl" id="ENSCSAVT00000008627.1">
    <property type="protein sequence ID" value="ENSCSAVP00000008517.1"/>
    <property type="gene ID" value="ENSCSAVG00000005057.1"/>
</dbReference>
<dbReference type="GeneTree" id="ENSGT00940000173697"/>